<dbReference type="GeneID" id="29121553"/>
<dbReference type="VEuPathDB" id="FungiDB:CC77DRAFT_976980"/>
<sequence>MSTTPIALILGSGPNVGTALTTSLTALNYRIATASRSGTNALHPTNGTLSLAADFSSPSCIPSLFAAVLREYGAAPSVVIWNASALTPPPVEGSVLSVPQDQFVNDLNVNTVSPYVAAMEAVRAWDGEVGGDGEGGRSNKTFIYTGNTLNQTIMSVPLFLTLGVGKSASAHWVGLADATYRERGYRFFYADQREPDGTPMVKGVDGPAHGEFYASLAQRDLDDVPWLATFVKDKGYVKF</sequence>
<protein>
    <recommendedName>
        <fullName evidence="5">NAD(P)-binding protein</fullName>
    </recommendedName>
</protein>
<evidence type="ECO:0000313" key="3">
    <source>
        <dbReference type="EMBL" id="OAG13526.1"/>
    </source>
</evidence>
<dbReference type="InterPro" id="IPR036291">
    <property type="entry name" value="NAD(P)-bd_dom_sf"/>
</dbReference>
<dbReference type="KEGG" id="aalt:CC77DRAFT_976980"/>
<dbReference type="OMA" id="NWLNAVT"/>
<dbReference type="Gene3D" id="3.40.50.720">
    <property type="entry name" value="NAD(P)-binding Rossmann-like Domain"/>
    <property type="match status" value="1"/>
</dbReference>
<dbReference type="STRING" id="5599.A0A177D1Z7"/>
<feature type="non-terminal residue" evidence="3">
    <location>
        <position position="239"/>
    </location>
</feature>
<keyword evidence="2" id="KW-0560">Oxidoreductase</keyword>
<dbReference type="Proteomes" id="UP000077248">
    <property type="component" value="Unassembled WGS sequence"/>
</dbReference>
<evidence type="ECO:0000313" key="4">
    <source>
        <dbReference type="Proteomes" id="UP000077248"/>
    </source>
</evidence>
<evidence type="ECO:0000256" key="2">
    <source>
        <dbReference type="ARBA" id="ARBA00023002"/>
    </source>
</evidence>
<dbReference type="EMBL" id="KV441509">
    <property type="protein sequence ID" value="OAG13526.1"/>
    <property type="molecule type" value="Genomic_DNA"/>
</dbReference>
<evidence type="ECO:0008006" key="5">
    <source>
        <dbReference type="Google" id="ProtNLM"/>
    </source>
</evidence>
<proteinExistence type="inferred from homology"/>
<keyword evidence="4" id="KW-1185">Reference proteome</keyword>
<gene>
    <name evidence="3" type="ORF">CC77DRAFT_976980</name>
</gene>
<reference evidence="3 4" key="1">
    <citation type="submission" date="2016-05" db="EMBL/GenBank/DDBJ databases">
        <title>Comparative analysis of secretome profiles of manganese(II)-oxidizing ascomycete fungi.</title>
        <authorList>
            <consortium name="DOE Joint Genome Institute"/>
            <person name="Zeiner C.A."/>
            <person name="Purvine S.O."/>
            <person name="Zink E.M."/>
            <person name="Wu S."/>
            <person name="Pasa-Tolic L."/>
            <person name="Chaput D.L."/>
            <person name="Haridas S."/>
            <person name="Grigoriev I.V."/>
            <person name="Santelli C.M."/>
            <person name="Hansel C.M."/>
        </authorList>
    </citation>
    <scope>NUCLEOTIDE SEQUENCE [LARGE SCALE GENOMIC DNA]</scope>
    <source>
        <strain evidence="3 4">SRC1lrK2f</strain>
    </source>
</reference>
<evidence type="ECO:0000256" key="1">
    <source>
        <dbReference type="ARBA" id="ARBA00006484"/>
    </source>
</evidence>
<dbReference type="AlphaFoldDB" id="A0A177D1Z7"/>
<dbReference type="RefSeq" id="XP_018378947.1">
    <property type="nucleotide sequence ID" value="XM_018535959.1"/>
</dbReference>
<dbReference type="PANTHER" id="PTHR43669:SF4">
    <property type="entry name" value="SHORT-CHAIN DEHYDROGENASE"/>
    <property type="match status" value="1"/>
</dbReference>
<dbReference type="SUPFAM" id="SSF51735">
    <property type="entry name" value="NAD(P)-binding Rossmann-fold domains"/>
    <property type="match status" value="1"/>
</dbReference>
<organism evidence="3 4">
    <name type="scientific">Alternaria alternata</name>
    <name type="common">Alternaria rot fungus</name>
    <name type="synonym">Torula alternata</name>
    <dbReference type="NCBI Taxonomy" id="5599"/>
    <lineage>
        <taxon>Eukaryota</taxon>
        <taxon>Fungi</taxon>
        <taxon>Dikarya</taxon>
        <taxon>Ascomycota</taxon>
        <taxon>Pezizomycotina</taxon>
        <taxon>Dothideomycetes</taxon>
        <taxon>Pleosporomycetidae</taxon>
        <taxon>Pleosporales</taxon>
        <taxon>Pleosporineae</taxon>
        <taxon>Pleosporaceae</taxon>
        <taxon>Alternaria</taxon>
        <taxon>Alternaria sect. Alternaria</taxon>
        <taxon>Alternaria alternata complex</taxon>
    </lineage>
</organism>
<accession>A0A177D1Z7</accession>
<dbReference type="PANTHER" id="PTHR43669">
    <property type="entry name" value="5-KETO-D-GLUCONATE 5-REDUCTASE"/>
    <property type="match status" value="1"/>
</dbReference>
<dbReference type="GO" id="GO:0016491">
    <property type="term" value="F:oxidoreductase activity"/>
    <property type="evidence" value="ECO:0007669"/>
    <property type="project" value="UniProtKB-KW"/>
</dbReference>
<name>A0A177D1Z7_ALTAL</name>
<comment type="similarity">
    <text evidence="1">Belongs to the short-chain dehydrogenases/reductases (SDR) family.</text>
</comment>